<proteinExistence type="predicted"/>
<evidence type="ECO:0000256" key="4">
    <source>
        <dbReference type="ARBA" id="ARBA00022801"/>
    </source>
</evidence>
<evidence type="ECO:0000256" key="5">
    <source>
        <dbReference type="ARBA" id="ARBA00022833"/>
    </source>
</evidence>
<dbReference type="InterPro" id="IPR027057">
    <property type="entry name" value="CAXX_Prtase_1"/>
</dbReference>
<dbReference type="GO" id="GO:0071586">
    <property type="term" value="P:CAAX-box protein processing"/>
    <property type="evidence" value="ECO:0007669"/>
    <property type="project" value="InterPro"/>
</dbReference>
<gene>
    <name evidence="10" type="ORF">S01H1_49347</name>
</gene>
<dbReference type="InterPro" id="IPR001915">
    <property type="entry name" value="Peptidase_M48"/>
</dbReference>
<name>X0X9C5_9ZZZZ</name>
<keyword evidence="7" id="KW-0812">Transmembrane</keyword>
<keyword evidence="4" id="KW-0378">Hydrolase</keyword>
<keyword evidence="5" id="KW-0862">Zinc</keyword>
<dbReference type="EMBL" id="BARS01031739">
    <property type="protein sequence ID" value="GAG21541.1"/>
    <property type="molecule type" value="Genomic_DNA"/>
</dbReference>
<feature type="domain" description="Peptidase M48" evidence="8">
    <location>
        <begin position="199"/>
        <end position="256"/>
    </location>
</feature>
<dbReference type="AlphaFoldDB" id="X0X9C5"/>
<evidence type="ECO:0008006" key="11">
    <source>
        <dbReference type="Google" id="ProtNLM"/>
    </source>
</evidence>
<feature type="domain" description="CAAX prenyl protease 1 N-terminal" evidence="9">
    <location>
        <begin position="27"/>
        <end position="196"/>
    </location>
</feature>
<keyword evidence="7" id="KW-1133">Transmembrane helix</keyword>
<comment type="caution">
    <text evidence="10">The sequence shown here is derived from an EMBL/GenBank/DDBJ whole genome shotgun (WGS) entry which is preliminary data.</text>
</comment>
<evidence type="ECO:0000256" key="7">
    <source>
        <dbReference type="SAM" id="Phobius"/>
    </source>
</evidence>
<evidence type="ECO:0000313" key="10">
    <source>
        <dbReference type="EMBL" id="GAG21541.1"/>
    </source>
</evidence>
<feature type="transmembrane region" description="Helical" evidence="7">
    <location>
        <begin position="91"/>
        <end position="120"/>
    </location>
</feature>
<keyword evidence="6" id="KW-0482">Metalloprotease</keyword>
<evidence type="ECO:0000259" key="8">
    <source>
        <dbReference type="Pfam" id="PF01435"/>
    </source>
</evidence>
<organism evidence="10">
    <name type="scientific">marine sediment metagenome</name>
    <dbReference type="NCBI Taxonomy" id="412755"/>
    <lineage>
        <taxon>unclassified sequences</taxon>
        <taxon>metagenomes</taxon>
        <taxon>ecological metagenomes</taxon>
    </lineage>
</organism>
<dbReference type="Pfam" id="PF01435">
    <property type="entry name" value="Peptidase_M48"/>
    <property type="match status" value="1"/>
</dbReference>
<evidence type="ECO:0000256" key="2">
    <source>
        <dbReference type="ARBA" id="ARBA00022670"/>
    </source>
</evidence>
<evidence type="ECO:0000256" key="1">
    <source>
        <dbReference type="ARBA" id="ARBA00001947"/>
    </source>
</evidence>
<keyword evidence="3" id="KW-0479">Metal-binding</keyword>
<feature type="transmembrane region" description="Helical" evidence="7">
    <location>
        <begin position="167"/>
        <end position="194"/>
    </location>
</feature>
<dbReference type="InterPro" id="IPR032456">
    <property type="entry name" value="Peptidase_M48_N"/>
</dbReference>
<dbReference type="GO" id="GO:0004222">
    <property type="term" value="F:metalloendopeptidase activity"/>
    <property type="evidence" value="ECO:0007669"/>
    <property type="project" value="InterPro"/>
</dbReference>
<dbReference type="GO" id="GO:0046872">
    <property type="term" value="F:metal ion binding"/>
    <property type="evidence" value="ECO:0007669"/>
    <property type="project" value="UniProtKB-KW"/>
</dbReference>
<dbReference type="PANTHER" id="PTHR10120">
    <property type="entry name" value="CAAX PRENYL PROTEASE 1"/>
    <property type="match status" value="1"/>
</dbReference>
<dbReference type="Gene3D" id="3.30.2010.10">
    <property type="entry name" value="Metalloproteases ('zincins'), catalytic domain"/>
    <property type="match status" value="1"/>
</dbReference>
<feature type="non-terminal residue" evidence="10">
    <location>
        <position position="261"/>
    </location>
</feature>
<accession>X0X9C5</accession>
<comment type="cofactor">
    <cofactor evidence="1">
        <name>Zn(2+)</name>
        <dbReference type="ChEBI" id="CHEBI:29105"/>
    </cofactor>
</comment>
<sequence>MIILIILVGRYLLSLIVENLNISCASPVLPREFEGYYDTDTYKRSQNYLKEKTRFALIKDTIFTSVILAFMLVGGFNFVDNFARSFNLGPILIGLIFIGALILAIQLLNIPFSVYHTFVIEERYGFNRTDAKTFVLDILKRWLLGVVIGGIVFSVILWLFGKMGSSAWIYCWIAAAFFQLFLVFIEPIVILPLFNKFLPLEDGKLKDTIDEYTASENFKVKGVFKMDASRRSAESNAFFTGFGRFRRIVLFDTIIEGRIQA</sequence>
<evidence type="ECO:0000259" key="9">
    <source>
        <dbReference type="Pfam" id="PF16491"/>
    </source>
</evidence>
<reference evidence="10" key="1">
    <citation type="journal article" date="2014" name="Front. Microbiol.">
        <title>High frequency of phylogenetically diverse reductive dehalogenase-homologous genes in deep subseafloor sedimentary metagenomes.</title>
        <authorList>
            <person name="Kawai M."/>
            <person name="Futagami T."/>
            <person name="Toyoda A."/>
            <person name="Takaki Y."/>
            <person name="Nishi S."/>
            <person name="Hori S."/>
            <person name="Arai W."/>
            <person name="Tsubouchi T."/>
            <person name="Morono Y."/>
            <person name="Uchiyama I."/>
            <person name="Ito T."/>
            <person name="Fujiyama A."/>
            <person name="Inagaki F."/>
            <person name="Takami H."/>
        </authorList>
    </citation>
    <scope>NUCLEOTIDE SEQUENCE</scope>
    <source>
        <strain evidence="10">Expedition CK06-06</strain>
    </source>
</reference>
<keyword evidence="2" id="KW-0645">Protease</keyword>
<protein>
    <recommendedName>
        <fullName evidence="11">CAAX prenyl protease 1 N-terminal domain-containing protein</fullName>
    </recommendedName>
</protein>
<feature type="transmembrane region" description="Helical" evidence="7">
    <location>
        <begin position="141"/>
        <end position="161"/>
    </location>
</feature>
<feature type="transmembrane region" description="Helical" evidence="7">
    <location>
        <begin position="61"/>
        <end position="79"/>
    </location>
</feature>
<keyword evidence="7" id="KW-0472">Membrane</keyword>
<evidence type="ECO:0000256" key="3">
    <source>
        <dbReference type="ARBA" id="ARBA00022723"/>
    </source>
</evidence>
<evidence type="ECO:0000256" key="6">
    <source>
        <dbReference type="ARBA" id="ARBA00023049"/>
    </source>
</evidence>
<dbReference type="CDD" id="cd07343">
    <property type="entry name" value="M48A_Zmpste24p_like"/>
    <property type="match status" value="1"/>
</dbReference>
<dbReference type="Pfam" id="PF16491">
    <property type="entry name" value="Peptidase_M48_N"/>
    <property type="match status" value="1"/>
</dbReference>